<gene>
    <name evidence="4" type="ORF">FL583_37155</name>
</gene>
<proteinExistence type="predicted"/>
<evidence type="ECO:0000256" key="2">
    <source>
        <dbReference type="ARBA" id="ARBA00022726"/>
    </source>
</evidence>
<dbReference type="GO" id="GO:0016757">
    <property type="term" value="F:glycosyltransferase activity"/>
    <property type="evidence" value="ECO:0007669"/>
    <property type="project" value="UniProtKB-KW"/>
</dbReference>
<dbReference type="InterPro" id="IPR050118">
    <property type="entry name" value="Pur/Pyrimidine_PRTase"/>
</dbReference>
<dbReference type="InParanoid" id="A0A545AFD7"/>
<organism evidence="4 5">
    <name type="scientific">Cryptosporangium phraense</name>
    <dbReference type="NCBI Taxonomy" id="2593070"/>
    <lineage>
        <taxon>Bacteria</taxon>
        <taxon>Bacillati</taxon>
        <taxon>Actinomycetota</taxon>
        <taxon>Actinomycetes</taxon>
        <taxon>Cryptosporangiales</taxon>
        <taxon>Cryptosporangiaceae</taxon>
        <taxon>Cryptosporangium</taxon>
    </lineage>
</organism>
<evidence type="ECO:0000313" key="4">
    <source>
        <dbReference type="EMBL" id="TQS39980.1"/>
    </source>
</evidence>
<feature type="domain" description="Phosphoribosyltransferase" evidence="3">
    <location>
        <begin position="51"/>
        <end position="168"/>
    </location>
</feature>
<dbReference type="AlphaFoldDB" id="A0A545AFD7"/>
<dbReference type="PANTHER" id="PTHR43864:SF1">
    <property type="entry name" value="XANTHINE PHOSPHORIBOSYLTRANSFERASE"/>
    <property type="match status" value="1"/>
</dbReference>
<evidence type="ECO:0000259" key="3">
    <source>
        <dbReference type="Pfam" id="PF00156"/>
    </source>
</evidence>
<accession>A0A545AFD7</accession>
<keyword evidence="2" id="KW-0660">Purine salvage</keyword>
<dbReference type="InterPro" id="IPR029057">
    <property type="entry name" value="PRTase-like"/>
</dbReference>
<dbReference type="CDD" id="cd06223">
    <property type="entry name" value="PRTases_typeI"/>
    <property type="match status" value="1"/>
</dbReference>
<keyword evidence="5" id="KW-1185">Reference proteome</keyword>
<protein>
    <submittedName>
        <fullName evidence="4">Phosphoribosyltransferase</fullName>
    </submittedName>
</protein>
<dbReference type="InterPro" id="IPR000836">
    <property type="entry name" value="PRTase_dom"/>
</dbReference>
<dbReference type="EMBL" id="VIRS01000050">
    <property type="protein sequence ID" value="TQS39980.1"/>
    <property type="molecule type" value="Genomic_DNA"/>
</dbReference>
<keyword evidence="1 4" id="KW-0808">Transferase</keyword>
<dbReference type="Gene3D" id="3.40.50.2020">
    <property type="match status" value="1"/>
</dbReference>
<dbReference type="Pfam" id="PF00156">
    <property type="entry name" value="Pribosyltran"/>
    <property type="match status" value="1"/>
</dbReference>
<keyword evidence="4" id="KW-0328">Glycosyltransferase</keyword>
<dbReference type="OrthoDB" id="7740853at2"/>
<reference evidence="4 5" key="1">
    <citation type="submission" date="2019-07" db="EMBL/GenBank/DDBJ databases">
        <title>Cryptosporangium phraense sp. nov., isolated from plant litter.</title>
        <authorList>
            <person name="Suriyachadkun C."/>
        </authorList>
    </citation>
    <scope>NUCLEOTIDE SEQUENCE [LARGE SCALE GENOMIC DNA]</scope>
    <source>
        <strain evidence="4 5">A-T 5661</strain>
    </source>
</reference>
<sequence length="194" mass="20859">MDGELRHRLLTRFRWIDPGEWCDHLLTDRSGWWRDPVLLDALGPALAELASEPPTVVVAPATSGFLLGPLVARALGVGFVEAYRDLSGAELADELITRSSGPGHDGRPVVLGVRARHLGPDDRVLVVDDWVETGAQLAALAEIVDAAGAKYLGAAVIVDGAQSDVRNRLGVRGLVREAELDHWDRDTQSHGIPG</sequence>
<dbReference type="PANTHER" id="PTHR43864">
    <property type="entry name" value="HYPOXANTHINE/GUANINE PHOSPHORIBOSYLTRANSFERASE"/>
    <property type="match status" value="1"/>
</dbReference>
<dbReference type="RefSeq" id="WP_142709606.1">
    <property type="nucleotide sequence ID" value="NZ_VIRS01000050.1"/>
</dbReference>
<evidence type="ECO:0000313" key="5">
    <source>
        <dbReference type="Proteomes" id="UP000317982"/>
    </source>
</evidence>
<comment type="caution">
    <text evidence="4">The sequence shown here is derived from an EMBL/GenBank/DDBJ whole genome shotgun (WGS) entry which is preliminary data.</text>
</comment>
<name>A0A545AFD7_9ACTN</name>
<evidence type="ECO:0000256" key="1">
    <source>
        <dbReference type="ARBA" id="ARBA00022679"/>
    </source>
</evidence>
<dbReference type="GO" id="GO:0006166">
    <property type="term" value="P:purine ribonucleoside salvage"/>
    <property type="evidence" value="ECO:0007669"/>
    <property type="project" value="UniProtKB-KW"/>
</dbReference>
<dbReference type="SUPFAM" id="SSF53271">
    <property type="entry name" value="PRTase-like"/>
    <property type="match status" value="1"/>
</dbReference>
<dbReference type="Proteomes" id="UP000317982">
    <property type="component" value="Unassembled WGS sequence"/>
</dbReference>